<reference evidence="3 4" key="1">
    <citation type="journal article" date="2024" name="BMC Biol.">
        <title>Comparative genomics of Ascetosporea gives new insight into the evolutionary basis for animal parasitism in Rhizaria.</title>
        <authorList>
            <person name="Hiltunen Thoren M."/>
            <person name="Onut-Brannstrom I."/>
            <person name="Alfjorden A."/>
            <person name="Peckova H."/>
            <person name="Swords F."/>
            <person name="Hooper C."/>
            <person name="Holzer A.S."/>
            <person name="Bass D."/>
            <person name="Burki F."/>
        </authorList>
    </citation>
    <scope>NUCLEOTIDE SEQUENCE [LARGE SCALE GENOMIC DNA]</scope>
    <source>
        <strain evidence="3">20-A016</strain>
    </source>
</reference>
<dbReference type="Proteomes" id="UP001439008">
    <property type="component" value="Unassembled WGS sequence"/>
</dbReference>
<proteinExistence type="predicted"/>
<keyword evidence="2" id="KW-0732">Signal</keyword>
<comment type="caution">
    <text evidence="3">The sequence shown here is derived from an EMBL/GenBank/DDBJ whole genome shotgun (WGS) entry which is preliminary data.</text>
</comment>
<feature type="chain" id="PRO_5046592994" evidence="2">
    <location>
        <begin position="19"/>
        <end position="83"/>
    </location>
</feature>
<evidence type="ECO:0000313" key="3">
    <source>
        <dbReference type="EMBL" id="MES1922845.1"/>
    </source>
</evidence>
<organism evidence="3 4">
    <name type="scientific">Bonamia ostreae</name>
    <dbReference type="NCBI Taxonomy" id="126728"/>
    <lineage>
        <taxon>Eukaryota</taxon>
        <taxon>Sar</taxon>
        <taxon>Rhizaria</taxon>
        <taxon>Endomyxa</taxon>
        <taxon>Ascetosporea</taxon>
        <taxon>Haplosporida</taxon>
        <taxon>Bonamia</taxon>
    </lineage>
</organism>
<keyword evidence="4" id="KW-1185">Reference proteome</keyword>
<accession>A0ABV2AT62</accession>
<evidence type="ECO:0000256" key="1">
    <source>
        <dbReference type="SAM" id="MobiDB-lite"/>
    </source>
</evidence>
<feature type="signal peptide" evidence="2">
    <location>
        <begin position="1"/>
        <end position="18"/>
    </location>
</feature>
<feature type="region of interest" description="Disordered" evidence="1">
    <location>
        <begin position="41"/>
        <end position="83"/>
    </location>
</feature>
<feature type="compositionally biased region" description="Polar residues" evidence="1">
    <location>
        <begin position="55"/>
        <end position="69"/>
    </location>
</feature>
<sequence length="83" mass="9278">MNQSIFFIISPLYLGVYAVEYNKPPTQHYLNIQLDHPHFSSTGYESIKPGPHNGGTDSTSRPKTASANSLAFDKIPDKRIENN</sequence>
<evidence type="ECO:0000313" key="4">
    <source>
        <dbReference type="Proteomes" id="UP001439008"/>
    </source>
</evidence>
<feature type="compositionally biased region" description="Basic and acidic residues" evidence="1">
    <location>
        <begin position="74"/>
        <end position="83"/>
    </location>
</feature>
<evidence type="ECO:0000256" key="2">
    <source>
        <dbReference type="SAM" id="SignalP"/>
    </source>
</evidence>
<dbReference type="EMBL" id="JBDODL010003867">
    <property type="protein sequence ID" value="MES1922845.1"/>
    <property type="molecule type" value="Genomic_DNA"/>
</dbReference>
<gene>
    <name evidence="3" type="ORF">MHBO_004373</name>
</gene>
<protein>
    <submittedName>
        <fullName evidence="3">Uncharacterized protein</fullName>
    </submittedName>
</protein>
<name>A0ABV2AT62_9EUKA</name>